<evidence type="ECO:0000313" key="3">
    <source>
        <dbReference type="Proteomes" id="UP001304515"/>
    </source>
</evidence>
<gene>
    <name evidence="2" type="ORF">RN605_04705</name>
    <name evidence="1" type="ORF">RN608_11405</name>
</gene>
<protein>
    <submittedName>
        <fullName evidence="2">Uncharacterized protein</fullName>
    </submittedName>
</protein>
<name>A0AA96JBI2_9FLAO</name>
<accession>A0AA96JBI2</accession>
<dbReference type="EMBL" id="CP134878">
    <property type="protein sequence ID" value="WNM18613.1"/>
    <property type="molecule type" value="Genomic_DNA"/>
</dbReference>
<accession>A0AA96J2W9</accession>
<dbReference type="Pfam" id="PF20459">
    <property type="entry name" value="DUF6712"/>
    <property type="match status" value="1"/>
</dbReference>
<dbReference type="KEGG" id="fcj:RN605_04705"/>
<dbReference type="RefSeq" id="WP_313322660.1">
    <property type="nucleotide sequence ID" value="NZ_CP134878.1"/>
</dbReference>
<dbReference type="InterPro" id="IPR046558">
    <property type="entry name" value="DUF6712"/>
</dbReference>
<dbReference type="EMBL" id="CP134890">
    <property type="protein sequence ID" value="WNM22664.1"/>
    <property type="molecule type" value="Genomic_DNA"/>
</dbReference>
<evidence type="ECO:0000313" key="2">
    <source>
        <dbReference type="EMBL" id="WNM22664.1"/>
    </source>
</evidence>
<reference evidence="2 3" key="1">
    <citation type="submission" date="2023-09" db="EMBL/GenBank/DDBJ databases">
        <title>Flavobacterium sp. a novel bacteria isolate from Pepper rhizosphere.</title>
        <authorList>
            <person name="Peng Y."/>
            <person name="Lee J."/>
        </authorList>
    </citation>
    <scope>NUCLEOTIDE SEQUENCE [LARGE SCALE GENOMIC DNA]</scope>
    <source>
        <strain evidence="1">PMR2A8</strain>
        <strain evidence="2 3">PMTSA4</strain>
    </source>
</reference>
<organism evidence="2 3">
    <name type="scientific">Flavobacterium capsici</name>
    <dbReference type="NCBI Taxonomy" id="3075618"/>
    <lineage>
        <taxon>Bacteria</taxon>
        <taxon>Pseudomonadati</taxon>
        <taxon>Bacteroidota</taxon>
        <taxon>Flavobacteriia</taxon>
        <taxon>Flavobacteriales</taxon>
        <taxon>Flavobacteriaceae</taxon>
        <taxon>Flavobacterium</taxon>
    </lineage>
</organism>
<sequence length="176" mass="19997">MNQILTPSNLLDYKDIGQTANAISGDTKIISIIEEAQLTDLKDALGDKFYFDLLSNLDNPIYQDLLSGSTFNYCGVSYYQNGIKALLADYFMAKYILVVNTNLTGFGAVIKHNNNSEPVDRNSLKDYSNFQLKLASSKLEIIRYYLNSNTSKFPNWKNNSITGESTSNRRFRFRKL</sequence>
<evidence type="ECO:0000313" key="1">
    <source>
        <dbReference type="EMBL" id="WNM18613.1"/>
    </source>
</evidence>
<proteinExistence type="predicted"/>
<dbReference type="AlphaFoldDB" id="A0AA96JBI2"/>
<keyword evidence="3" id="KW-1185">Reference proteome</keyword>
<dbReference type="Proteomes" id="UP001304515">
    <property type="component" value="Chromosome"/>
</dbReference>